<dbReference type="GO" id="GO:0046872">
    <property type="term" value="F:metal ion binding"/>
    <property type="evidence" value="ECO:0007669"/>
    <property type="project" value="UniProtKB-UniRule"/>
</dbReference>
<keyword evidence="4" id="KW-0653">Protein transport</keyword>
<dbReference type="RefSeq" id="XP_016449525.1">
    <property type="nucleotide sequence ID" value="XM_016594039.1"/>
</dbReference>
<gene>
    <name evidence="7" type="primary">LOC107774494</name>
</gene>
<dbReference type="SUPFAM" id="SSF52540">
    <property type="entry name" value="P-loop containing nucleoside triphosphate hydrolases"/>
    <property type="match status" value="1"/>
</dbReference>
<dbReference type="GO" id="GO:0005795">
    <property type="term" value="C:Golgi stack"/>
    <property type="evidence" value="ECO:0000318"/>
    <property type="project" value="GO_Central"/>
</dbReference>
<keyword evidence="2 4" id="KW-0547">Nucleotide-binding</keyword>
<evidence type="ECO:0000259" key="5">
    <source>
        <dbReference type="SMART" id="SM00382"/>
    </source>
</evidence>
<accession>A0A1S3YBD9</accession>
<dbReference type="InterPro" id="IPR039812">
    <property type="entry name" value="Vesicle-fus_ATPase"/>
</dbReference>
<evidence type="ECO:0000313" key="7">
    <source>
        <dbReference type="RefSeq" id="XP_016449525.1"/>
    </source>
</evidence>
<comment type="cofactor">
    <cofactor evidence="4">
        <name>Mg(2+)</name>
        <dbReference type="ChEBI" id="CHEBI:18420"/>
    </cofactor>
    <text evidence="4">Binds 1 Mg(2+) ion per subunit.</text>
</comment>
<name>A0A1S3YBD9_TOBAC</name>
<feature type="domain" description="AAA+ ATPase" evidence="5">
    <location>
        <begin position="197"/>
        <end position="339"/>
    </location>
</feature>
<keyword evidence="4" id="KW-0378">Hydrolase</keyword>
<dbReference type="OrthoDB" id="1258723at2759"/>
<dbReference type="Pfam" id="PF00004">
    <property type="entry name" value="AAA"/>
    <property type="match status" value="1"/>
</dbReference>
<keyword evidence="4" id="KW-0813">Transport</keyword>
<dbReference type="Gene3D" id="1.10.8.60">
    <property type="match status" value="1"/>
</dbReference>
<dbReference type="GO" id="GO:0016887">
    <property type="term" value="F:ATP hydrolysis activity"/>
    <property type="evidence" value="ECO:0000318"/>
    <property type="project" value="GO_Central"/>
</dbReference>
<dbReference type="GeneID" id="107774494"/>
<proteinExistence type="inferred from homology"/>
<dbReference type="GO" id="GO:0043001">
    <property type="term" value="P:Golgi to plasma membrane protein transport"/>
    <property type="evidence" value="ECO:0000318"/>
    <property type="project" value="GO_Central"/>
</dbReference>
<evidence type="ECO:0000256" key="2">
    <source>
        <dbReference type="ARBA" id="ARBA00022741"/>
    </source>
</evidence>
<comment type="catalytic activity">
    <reaction evidence="4">
        <text>ATP + H2O = ADP + phosphate + H(+)</text>
        <dbReference type="Rhea" id="RHEA:13065"/>
        <dbReference type="ChEBI" id="CHEBI:15377"/>
        <dbReference type="ChEBI" id="CHEBI:15378"/>
        <dbReference type="ChEBI" id="CHEBI:30616"/>
        <dbReference type="ChEBI" id="CHEBI:43474"/>
        <dbReference type="ChEBI" id="CHEBI:456216"/>
        <dbReference type="EC" id="3.6.4.6"/>
    </reaction>
</comment>
<keyword evidence="6" id="KW-1185">Reference proteome</keyword>
<dbReference type="AlphaFoldDB" id="A0A1S3YBD9"/>
<keyword evidence="4" id="KW-0460">Magnesium</keyword>
<reference evidence="7" key="2">
    <citation type="submission" date="2025-08" db="UniProtKB">
        <authorList>
            <consortium name="RefSeq"/>
        </authorList>
    </citation>
    <scope>IDENTIFICATION</scope>
    <source>
        <tissue evidence="7">Leaf</tissue>
    </source>
</reference>
<dbReference type="PaxDb" id="4097-A0A1S3YBD9"/>
<comment type="similarity">
    <text evidence="1 4">Belongs to the AAA ATPase family.</text>
</comment>
<dbReference type="STRING" id="4097.A0A1S3YBD9"/>
<keyword evidence="4" id="KW-0963">Cytoplasm</keyword>
<protein>
    <recommendedName>
        <fullName evidence="4">Vesicle-fusing ATPase</fullName>
        <ecNumber evidence="4">3.6.4.6</ecNumber>
    </recommendedName>
</protein>
<dbReference type="Gene3D" id="3.40.50.300">
    <property type="entry name" value="P-loop containing nucleotide triphosphate hydrolases"/>
    <property type="match status" value="1"/>
</dbReference>
<sequence>MTVEYDAKGTESWFLKFTVLGQPFILAYKGCLTLKKAMKLKLALAGSQMANAGMYIKKTVQRATVESWSLGIQDTKDSTKISSFREFKVPKRRKWHIFNKKHIEVHGQRKVKKEVLSRDFGMEELEAEMISSGYEARGQKEVKNEVLRRYFTMKELEEEMASLGFGGPNNHFKDIILKLVLPHTLPRDLSREIRLQPIKSLIIHGPPGTGKTLVARRLAKILNAKLKVVRGPEIIGTLVGSGEKNLRDVFAPSIKDFEQMGDESPVHVIIFEEIDAIAGKRGVNMATDRIASQLSTLVDGVSRQTNLLLVGTTSRIELIDDGLLRLGRFGLRLRVDLPDEDARLKILQINSKRMQRWISFDSDIDLSAIASATQGLSIVDIEGLLQTALENALFRSSEGRHFKAEDIQIMKVDIQMALKGFGRDL</sequence>
<dbReference type="InterPro" id="IPR003959">
    <property type="entry name" value="ATPase_AAA_core"/>
</dbReference>
<dbReference type="InterPro" id="IPR027417">
    <property type="entry name" value="P-loop_NTPase"/>
</dbReference>
<dbReference type="KEGG" id="nta:107774494"/>
<reference evidence="6" key="1">
    <citation type="journal article" date="2014" name="Nat. Commun.">
        <title>The tobacco genome sequence and its comparison with those of tomato and potato.</title>
        <authorList>
            <person name="Sierro N."/>
            <person name="Battey J.N."/>
            <person name="Ouadi S."/>
            <person name="Bakaher N."/>
            <person name="Bovet L."/>
            <person name="Willig A."/>
            <person name="Goepfert S."/>
            <person name="Peitsch M.C."/>
            <person name="Ivanov N.V."/>
        </authorList>
    </citation>
    <scope>NUCLEOTIDE SEQUENCE [LARGE SCALE GENOMIC DNA]</scope>
</reference>
<evidence type="ECO:0000256" key="4">
    <source>
        <dbReference type="RuleBase" id="RU367045"/>
    </source>
</evidence>
<dbReference type="GO" id="GO:0006891">
    <property type="term" value="P:intra-Golgi vesicle-mediated transport"/>
    <property type="evidence" value="ECO:0000318"/>
    <property type="project" value="GO_Central"/>
</dbReference>
<dbReference type="SMART" id="SM00382">
    <property type="entry name" value="AAA"/>
    <property type="match status" value="1"/>
</dbReference>
<dbReference type="EC" id="3.6.4.6" evidence="4"/>
<evidence type="ECO:0000256" key="3">
    <source>
        <dbReference type="ARBA" id="ARBA00022840"/>
    </source>
</evidence>
<keyword evidence="4" id="KW-0931">ER-Golgi transport</keyword>
<comment type="subcellular location">
    <subcellularLocation>
        <location evidence="4">Cytoplasm</location>
    </subcellularLocation>
</comment>
<organism evidence="6 7">
    <name type="scientific">Nicotiana tabacum</name>
    <name type="common">Common tobacco</name>
    <dbReference type="NCBI Taxonomy" id="4097"/>
    <lineage>
        <taxon>Eukaryota</taxon>
        <taxon>Viridiplantae</taxon>
        <taxon>Streptophyta</taxon>
        <taxon>Embryophyta</taxon>
        <taxon>Tracheophyta</taxon>
        <taxon>Spermatophyta</taxon>
        <taxon>Magnoliopsida</taxon>
        <taxon>eudicotyledons</taxon>
        <taxon>Gunneridae</taxon>
        <taxon>Pentapetalae</taxon>
        <taxon>asterids</taxon>
        <taxon>lamiids</taxon>
        <taxon>Solanales</taxon>
        <taxon>Solanaceae</taxon>
        <taxon>Nicotianoideae</taxon>
        <taxon>Nicotianeae</taxon>
        <taxon>Nicotiana</taxon>
    </lineage>
</organism>
<comment type="function">
    <text evidence="4">Required for vesicle-mediated transport. Catalyzes the fusion of transport vesicles within the Golgi cisternae. Is also required for transport from the endoplasmic reticulum to the Golgi stack. Seems to function as a fusion protein required for the delivery of cargo proteins to all compartments of the Golgi stack independent of vesicle origin.</text>
</comment>
<dbReference type="InterPro" id="IPR003593">
    <property type="entry name" value="AAA+_ATPase"/>
</dbReference>
<dbReference type="GO" id="GO:0035494">
    <property type="term" value="P:SNARE complex disassembly"/>
    <property type="evidence" value="ECO:0007669"/>
    <property type="project" value="InterPro"/>
</dbReference>
<evidence type="ECO:0000313" key="6">
    <source>
        <dbReference type="Proteomes" id="UP000790787"/>
    </source>
</evidence>
<dbReference type="SMR" id="A0A1S3YBD9"/>
<dbReference type="RefSeq" id="XP_016449525.1">
    <property type="nucleotide sequence ID" value="XM_016594039.2"/>
</dbReference>
<dbReference type="PANTHER" id="PTHR23078:SF3">
    <property type="entry name" value="VESICLE-FUSING ATPASE"/>
    <property type="match status" value="1"/>
</dbReference>
<dbReference type="Proteomes" id="UP000790787">
    <property type="component" value="Chromosome 12"/>
</dbReference>
<keyword evidence="3 4" id="KW-0067">ATP-binding</keyword>
<dbReference type="GO" id="GO:0005524">
    <property type="term" value="F:ATP binding"/>
    <property type="evidence" value="ECO:0007669"/>
    <property type="project" value="UniProtKB-UniRule"/>
</dbReference>
<dbReference type="PANTHER" id="PTHR23078">
    <property type="entry name" value="VESICULAR-FUSION PROTEIN NSF"/>
    <property type="match status" value="1"/>
</dbReference>
<keyword evidence="4" id="KW-0479">Metal-binding</keyword>
<evidence type="ECO:0000256" key="1">
    <source>
        <dbReference type="ARBA" id="ARBA00006914"/>
    </source>
</evidence>